<dbReference type="OrthoDB" id="3223806at2759"/>
<dbReference type="Pfam" id="PF00656">
    <property type="entry name" value="Peptidase_C14"/>
    <property type="match status" value="1"/>
</dbReference>
<dbReference type="InterPro" id="IPR050452">
    <property type="entry name" value="Metacaspase"/>
</dbReference>
<feature type="region of interest" description="Disordered" evidence="2">
    <location>
        <begin position="1"/>
        <end position="23"/>
    </location>
</feature>
<dbReference type="GO" id="GO:0004197">
    <property type="term" value="F:cysteine-type endopeptidase activity"/>
    <property type="evidence" value="ECO:0007669"/>
    <property type="project" value="InterPro"/>
</dbReference>
<evidence type="ECO:0000313" key="5">
    <source>
        <dbReference type="Proteomes" id="UP000015241"/>
    </source>
</evidence>
<protein>
    <recommendedName>
        <fullName evidence="3">Peptidase C14 caspase domain-containing protein</fullName>
    </recommendedName>
</protein>
<dbReference type="HOGENOM" id="CLU_029389_6_2_1"/>
<feature type="compositionally biased region" description="Basic residues" evidence="2">
    <location>
        <begin position="379"/>
        <end position="388"/>
    </location>
</feature>
<dbReference type="EMBL" id="KE504167">
    <property type="protein sequence ID" value="EPS98265.1"/>
    <property type="molecule type" value="Genomic_DNA"/>
</dbReference>
<evidence type="ECO:0000259" key="3">
    <source>
        <dbReference type="Pfam" id="PF00656"/>
    </source>
</evidence>
<feature type="region of interest" description="Disordered" evidence="2">
    <location>
        <begin position="368"/>
        <end position="397"/>
    </location>
</feature>
<reference evidence="4 5" key="1">
    <citation type="journal article" date="2012" name="Science">
        <title>The Paleozoic origin of enzymatic lignin decomposition reconstructed from 31 fungal genomes.</title>
        <authorList>
            <person name="Floudas D."/>
            <person name="Binder M."/>
            <person name="Riley R."/>
            <person name="Barry K."/>
            <person name="Blanchette R.A."/>
            <person name="Henrissat B."/>
            <person name="Martinez A.T."/>
            <person name="Otillar R."/>
            <person name="Spatafora J.W."/>
            <person name="Yadav J.S."/>
            <person name="Aerts A."/>
            <person name="Benoit I."/>
            <person name="Boyd A."/>
            <person name="Carlson A."/>
            <person name="Copeland A."/>
            <person name="Coutinho P.M."/>
            <person name="de Vries R.P."/>
            <person name="Ferreira P."/>
            <person name="Findley K."/>
            <person name="Foster B."/>
            <person name="Gaskell J."/>
            <person name="Glotzer D."/>
            <person name="Gorecki P."/>
            <person name="Heitman J."/>
            <person name="Hesse C."/>
            <person name="Hori C."/>
            <person name="Igarashi K."/>
            <person name="Jurgens J.A."/>
            <person name="Kallen N."/>
            <person name="Kersten P."/>
            <person name="Kohler A."/>
            <person name="Kuees U."/>
            <person name="Kumar T.K.A."/>
            <person name="Kuo A."/>
            <person name="LaButti K."/>
            <person name="Larrondo L.F."/>
            <person name="Lindquist E."/>
            <person name="Ling A."/>
            <person name="Lombard V."/>
            <person name="Lucas S."/>
            <person name="Lundell T."/>
            <person name="Martin R."/>
            <person name="McLaughlin D.J."/>
            <person name="Morgenstern I."/>
            <person name="Morin E."/>
            <person name="Murat C."/>
            <person name="Nagy L.G."/>
            <person name="Nolan M."/>
            <person name="Ohm R.A."/>
            <person name="Patyshakuliyeva A."/>
            <person name="Rokas A."/>
            <person name="Ruiz-Duenas F.J."/>
            <person name="Sabat G."/>
            <person name="Salamov A."/>
            <person name="Samejima M."/>
            <person name="Schmutz J."/>
            <person name="Slot J.C."/>
            <person name="St John F."/>
            <person name="Stenlid J."/>
            <person name="Sun H."/>
            <person name="Sun S."/>
            <person name="Syed K."/>
            <person name="Tsang A."/>
            <person name="Wiebenga A."/>
            <person name="Young D."/>
            <person name="Pisabarro A."/>
            <person name="Eastwood D.C."/>
            <person name="Martin F."/>
            <person name="Cullen D."/>
            <person name="Grigoriev I.V."/>
            <person name="Hibbett D.S."/>
        </authorList>
    </citation>
    <scope>NUCLEOTIDE SEQUENCE</scope>
    <source>
        <strain evidence="5">FP-58527</strain>
    </source>
</reference>
<gene>
    <name evidence="4" type="ORF">FOMPIDRAFT_91535</name>
</gene>
<organism evidence="4 5">
    <name type="scientific">Fomitopsis schrenkii</name>
    <name type="common">Brown rot fungus</name>
    <dbReference type="NCBI Taxonomy" id="2126942"/>
    <lineage>
        <taxon>Eukaryota</taxon>
        <taxon>Fungi</taxon>
        <taxon>Dikarya</taxon>
        <taxon>Basidiomycota</taxon>
        <taxon>Agaricomycotina</taxon>
        <taxon>Agaricomycetes</taxon>
        <taxon>Polyporales</taxon>
        <taxon>Fomitopsis</taxon>
    </lineage>
</organism>
<dbReference type="Gene3D" id="3.40.50.12660">
    <property type="match status" value="1"/>
</dbReference>
<keyword evidence="5" id="KW-1185">Reference proteome</keyword>
<accession>S8F9K6</accession>
<dbReference type="InParanoid" id="S8F9K6"/>
<dbReference type="PANTHER" id="PTHR48104:SF30">
    <property type="entry name" value="METACASPASE-1"/>
    <property type="match status" value="1"/>
</dbReference>
<evidence type="ECO:0000256" key="2">
    <source>
        <dbReference type="SAM" id="MobiDB-lite"/>
    </source>
</evidence>
<dbReference type="PANTHER" id="PTHR48104">
    <property type="entry name" value="METACASPASE-4"/>
    <property type="match status" value="1"/>
</dbReference>
<dbReference type="AlphaFoldDB" id="S8F9K6"/>
<proteinExistence type="inferred from homology"/>
<dbReference type="GO" id="GO:0006508">
    <property type="term" value="P:proteolysis"/>
    <property type="evidence" value="ECO:0007669"/>
    <property type="project" value="InterPro"/>
</dbReference>
<evidence type="ECO:0000313" key="4">
    <source>
        <dbReference type="EMBL" id="EPS98265.1"/>
    </source>
</evidence>
<name>S8F9K6_FOMSC</name>
<dbReference type="eggNOG" id="KOG1546">
    <property type="taxonomic scope" value="Eukaryota"/>
</dbReference>
<dbReference type="InterPro" id="IPR011600">
    <property type="entry name" value="Pept_C14_caspase"/>
</dbReference>
<evidence type="ECO:0000256" key="1">
    <source>
        <dbReference type="ARBA" id="ARBA00009005"/>
    </source>
</evidence>
<dbReference type="Proteomes" id="UP000015241">
    <property type="component" value="Unassembled WGS sequence"/>
</dbReference>
<sequence length="421" mass="47712">MEVLRSTFRRQSAHSTSSTGRQQKKALLIGIKYDTPGSPDSDTFGKLGGPHDDVFAVQRLLIDVYGYLEEDIVMLLDLEGGDRKTQPTKLNITKEIHRLVRDARPGDHLVFHFAGHSTQFTCSEHTEDDDMDEAIVPMDHSGSGKKHKLIMDNWLRKNLIDPLKPGVQLVAILDACHSGTLLDLDHNECNRLPIPWMNPGLRDNRTLRERVVRRNDTMIHSTSSSPLARCFSTVSLDAMVARLRQTQPWRTPTFNFYRSSSTPSPTDIVRGRQAKPARHGRFGGWKDALRVVIPRCKSPETLRKCNGQCELQEKPDVPLVISFASCRDEQLTWENKRAGAMTQNIVKALRDDPRPQLRTLITTLAHARHSASRSLHTAERKRRNRLKRNPQLASSPLEGVNFQTVQIASQQRLDMDATFEL</sequence>
<dbReference type="GO" id="GO:0005737">
    <property type="term" value="C:cytoplasm"/>
    <property type="evidence" value="ECO:0007669"/>
    <property type="project" value="TreeGrafter"/>
</dbReference>
<comment type="similarity">
    <text evidence="1">Belongs to the peptidase C14B family.</text>
</comment>
<feature type="domain" description="Peptidase C14 caspase" evidence="3">
    <location>
        <begin position="24"/>
        <end position="396"/>
    </location>
</feature>